<evidence type="ECO:0000313" key="11">
    <source>
        <dbReference type="Proteomes" id="UP000824782"/>
    </source>
</evidence>
<dbReference type="CDD" id="cd19769">
    <property type="entry name" value="Bbox2_TRIM16-like"/>
    <property type="match status" value="1"/>
</dbReference>
<evidence type="ECO:0000259" key="8">
    <source>
        <dbReference type="PROSITE" id="PS50119"/>
    </source>
</evidence>
<organism evidence="10 11">
    <name type="scientific">Engystomops pustulosus</name>
    <name type="common">Tungara frog</name>
    <name type="synonym">Physalaemus pustulosus</name>
    <dbReference type="NCBI Taxonomy" id="76066"/>
    <lineage>
        <taxon>Eukaryota</taxon>
        <taxon>Metazoa</taxon>
        <taxon>Chordata</taxon>
        <taxon>Craniata</taxon>
        <taxon>Vertebrata</taxon>
        <taxon>Euteleostomi</taxon>
        <taxon>Amphibia</taxon>
        <taxon>Batrachia</taxon>
        <taxon>Anura</taxon>
        <taxon>Neobatrachia</taxon>
        <taxon>Hyloidea</taxon>
        <taxon>Leptodactylidae</taxon>
        <taxon>Leiuperinae</taxon>
        <taxon>Engystomops</taxon>
    </lineage>
</organism>
<feature type="compositionally biased region" description="Basic and acidic residues" evidence="7">
    <location>
        <begin position="219"/>
        <end position="235"/>
    </location>
</feature>
<gene>
    <name evidence="10" type="ORF">GDO81_027641</name>
</gene>
<accession>A0AAV6YXE8</accession>
<dbReference type="InterPro" id="IPR043136">
    <property type="entry name" value="B30.2/SPRY_sf"/>
</dbReference>
<evidence type="ECO:0000256" key="1">
    <source>
        <dbReference type="ARBA" id="ARBA00022723"/>
    </source>
</evidence>
<dbReference type="PRINTS" id="PR01407">
    <property type="entry name" value="BUTYPHLNCDUF"/>
</dbReference>
<dbReference type="SMART" id="SM00589">
    <property type="entry name" value="PRY"/>
    <property type="match status" value="1"/>
</dbReference>
<dbReference type="Pfam" id="PF00643">
    <property type="entry name" value="zf-B_box"/>
    <property type="match status" value="1"/>
</dbReference>
<dbReference type="GO" id="GO:0008270">
    <property type="term" value="F:zinc ion binding"/>
    <property type="evidence" value="ECO:0007669"/>
    <property type="project" value="UniProtKB-KW"/>
</dbReference>
<feature type="coiled-coil region" evidence="6">
    <location>
        <begin position="114"/>
        <end position="141"/>
    </location>
</feature>
<evidence type="ECO:0000256" key="5">
    <source>
        <dbReference type="PROSITE-ProRule" id="PRU00024"/>
    </source>
</evidence>
<dbReference type="Gene3D" id="2.60.120.920">
    <property type="match status" value="1"/>
</dbReference>
<evidence type="ECO:0000256" key="2">
    <source>
        <dbReference type="ARBA" id="ARBA00022771"/>
    </source>
</evidence>
<sequence>METPKSGEKDKISCSYCVQSPVPATKTCLHCEASLCEEHIKVHSKSAEHILVEPTTYIKDLKCPIHDKVLEFCCSQDGACICVSCCIIGEHRGHKVDTIKDAIQKRKESLKPSLDNLALERDENEKKLQKLLKKRNNMQGVTTGVSNRVAALFQDMSQQLEALRTSAMTEVSRQEQKVMARLDGLIDQLEKTEEQLSDRKNSLEELQNVSDPLKLLRSTSHEEVKGSRKANKSDDDVQVSTSVDEGPISLILHMGLTNFTENLQDLMASHHFKKMKKSDITLDVNTAHNKIIISRDLKWASHSTTSQKYPETPERFKSCQVLSINEITTGQHYWEVDVREAKRWIVGVAFKSIERKITGNESFFGYNNKSWTLFFQKFLGASHNNIQNTVDSDSLVQEVGIYLDYDAGYLSFYQLNPTRHLHTFTATFYEPLHAAFYIFDHSCLKIKN</sequence>
<evidence type="ECO:0000259" key="9">
    <source>
        <dbReference type="PROSITE" id="PS50188"/>
    </source>
</evidence>
<dbReference type="PROSITE" id="PS50188">
    <property type="entry name" value="B302_SPRY"/>
    <property type="match status" value="1"/>
</dbReference>
<dbReference type="PANTHER" id="PTHR25465:SF61">
    <property type="entry name" value="E3 UBIQUITIN_ISG15 LIGASE TRIM25-LIKE"/>
    <property type="match status" value="1"/>
</dbReference>
<dbReference type="Pfam" id="PF13765">
    <property type="entry name" value="PRY"/>
    <property type="match status" value="1"/>
</dbReference>
<name>A0AAV6YXE8_ENGPU</name>
<dbReference type="Gene3D" id="4.10.830.40">
    <property type="match status" value="1"/>
</dbReference>
<dbReference type="EMBL" id="WNYA01005881">
    <property type="protein sequence ID" value="KAG8542034.1"/>
    <property type="molecule type" value="Genomic_DNA"/>
</dbReference>
<feature type="coiled-coil region" evidence="6">
    <location>
        <begin position="175"/>
        <end position="209"/>
    </location>
</feature>
<keyword evidence="4 6" id="KW-0175">Coiled coil</keyword>
<evidence type="ECO:0000256" key="7">
    <source>
        <dbReference type="SAM" id="MobiDB-lite"/>
    </source>
</evidence>
<dbReference type="PROSITE" id="PS50119">
    <property type="entry name" value="ZF_BBOX"/>
    <property type="match status" value="1"/>
</dbReference>
<dbReference type="Gene3D" id="3.30.160.60">
    <property type="entry name" value="Classic Zinc Finger"/>
    <property type="match status" value="1"/>
</dbReference>
<feature type="domain" description="B box-type" evidence="8">
    <location>
        <begin position="58"/>
        <end position="99"/>
    </location>
</feature>
<feature type="region of interest" description="Disordered" evidence="7">
    <location>
        <begin position="214"/>
        <end position="240"/>
    </location>
</feature>
<proteinExistence type="predicted"/>
<dbReference type="InterPro" id="IPR000315">
    <property type="entry name" value="Znf_B-box"/>
</dbReference>
<dbReference type="AlphaFoldDB" id="A0AAV6YXE8"/>
<evidence type="ECO:0000256" key="3">
    <source>
        <dbReference type="ARBA" id="ARBA00022833"/>
    </source>
</evidence>
<dbReference type="InterPro" id="IPR003877">
    <property type="entry name" value="SPRY_dom"/>
</dbReference>
<dbReference type="Pfam" id="PF25600">
    <property type="entry name" value="TRIM_CC"/>
    <property type="match status" value="1"/>
</dbReference>
<keyword evidence="1" id="KW-0479">Metal-binding</keyword>
<evidence type="ECO:0000256" key="4">
    <source>
        <dbReference type="ARBA" id="ARBA00023054"/>
    </source>
</evidence>
<evidence type="ECO:0000256" key="6">
    <source>
        <dbReference type="SAM" id="Coils"/>
    </source>
</evidence>
<dbReference type="CDD" id="cd12891">
    <property type="entry name" value="SPRY_PRY_C-I_2"/>
    <property type="match status" value="1"/>
</dbReference>
<evidence type="ECO:0000313" key="10">
    <source>
        <dbReference type="EMBL" id="KAG8542034.1"/>
    </source>
</evidence>
<dbReference type="GO" id="GO:0005737">
    <property type="term" value="C:cytoplasm"/>
    <property type="evidence" value="ECO:0007669"/>
    <property type="project" value="UniProtKB-ARBA"/>
</dbReference>
<keyword evidence="3" id="KW-0862">Zinc</keyword>
<dbReference type="InterPro" id="IPR001870">
    <property type="entry name" value="B30.2/SPRY"/>
</dbReference>
<reference evidence="10" key="1">
    <citation type="thesis" date="2020" institute="ProQuest LLC" country="789 East Eisenhower Parkway, Ann Arbor, MI, USA">
        <title>Comparative Genomics and Chromosome Evolution.</title>
        <authorList>
            <person name="Mudd A.B."/>
        </authorList>
    </citation>
    <scope>NUCLEOTIDE SEQUENCE</scope>
    <source>
        <strain evidence="10">237g6f4</strain>
        <tissue evidence="10">Blood</tissue>
    </source>
</reference>
<dbReference type="PANTHER" id="PTHR25465">
    <property type="entry name" value="B-BOX DOMAIN CONTAINING"/>
    <property type="match status" value="1"/>
</dbReference>
<dbReference type="InterPro" id="IPR013320">
    <property type="entry name" value="ConA-like_dom_sf"/>
</dbReference>
<dbReference type="InterPro" id="IPR003879">
    <property type="entry name" value="Butyrophylin_SPRY"/>
</dbReference>
<keyword evidence="11" id="KW-1185">Reference proteome</keyword>
<comment type="caution">
    <text evidence="10">The sequence shown here is derived from an EMBL/GenBank/DDBJ whole genome shotgun (WGS) entry which is preliminary data.</text>
</comment>
<dbReference type="Proteomes" id="UP000824782">
    <property type="component" value="Unassembled WGS sequence"/>
</dbReference>
<dbReference type="SMART" id="SM00336">
    <property type="entry name" value="BBOX"/>
    <property type="match status" value="1"/>
</dbReference>
<dbReference type="Pfam" id="PF00622">
    <property type="entry name" value="SPRY"/>
    <property type="match status" value="1"/>
</dbReference>
<dbReference type="InterPro" id="IPR006574">
    <property type="entry name" value="PRY"/>
</dbReference>
<dbReference type="SUPFAM" id="SSF49899">
    <property type="entry name" value="Concanavalin A-like lectins/glucanases"/>
    <property type="match status" value="1"/>
</dbReference>
<dbReference type="InterPro" id="IPR058030">
    <property type="entry name" value="TRIM8/14/16/25/29/45/65_CC"/>
</dbReference>
<protein>
    <submittedName>
        <fullName evidence="10">Uncharacterized protein</fullName>
    </submittedName>
</protein>
<feature type="domain" description="B30.2/SPRY" evidence="9">
    <location>
        <begin position="260"/>
        <end position="448"/>
    </location>
</feature>
<keyword evidence="2 5" id="KW-0863">Zinc-finger</keyword>
<dbReference type="SMART" id="SM00449">
    <property type="entry name" value="SPRY"/>
    <property type="match status" value="1"/>
</dbReference>
<dbReference type="InterPro" id="IPR051051">
    <property type="entry name" value="E3_ubiq-ligase_TRIM/RNF"/>
</dbReference>
<dbReference type="SUPFAM" id="SSF57845">
    <property type="entry name" value="B-box zinc-binding domain"/>
    <property type="match status" value="1"/>
</dbReference>